<reference evidence="7 8" key="1">
    <citation type="submission" date="2018-01" db="EMBL/GenBank/DDBJ databases">
        <title>Deinococcus koreensis sp. nov., a radiation-resistant bacterium isolated from river water.</title>
        <authorList>
            <person name="Choi A."/>
        </authorList>
    </citation>
    <scope>NUCLEOTIDE SEQUENCE [LARGE SCALE GENOMIC DNA]</scope>
    <source>
        <strain evidence="7 8">SJW1-2</strain>
    </source>
</reference>
<keyword evidence="8" id="KW-1185">Reference proteome</keyword>
<comment type="function">
    <text evidence="5">Regulates the transcription of the pyrimidine nucleotide (pyr) operon in response to exogenous pyrimidines.</text>
</comment>
<evidence type="ECO:0000256" key="2">
    <source>
        <dbReference type="ARBA" id="ARBA00023015"/>
    </source>
</evidence>
<comment type="catalytic activity">
    <reaction evidence="4 5">
        <text>UMP + diphosphate = 5-phospho-alpha-D-ribose 1-diphosphate + uracil</text>
        <dbReference type="Rhea" id="RHEA:13017"/>
        <dbReference type="ChEBI" id="CHEBI:17568"/>
        <dbReference type="ChEBI" id="CHEBI:33019"/>
        <dbReference type="ChEBI" id="CHEBI:57865"/>
        <dbReference type="ChEBI" id="CHEBI:58017"/>
        <dbReference type="EC" id="2.4.2.9"/>
    </reaction>
</comment>
<evidence type="ECO:0000256" key="3">
    <source>
        <dbReference type="ARBA" id="ARBA00023163"/>
    </source>
</evidence>
<dbReference type="AlphaFoldDB" id="A0A2K3UYU3"/>
<dbReference type="NCBIfam" id="NF003549">
    <property type="entry name" value="PRK05205.1-5"/>
    <property type="match status" value="1"/>
</dbReference>
<dbReference type="OrthoDB" id="9802227at2"/>
<comment type="caution">
    <text evidence="7">The sequence shown here is derived from an EMBL/GenBank/DDBJ whole genome shotgun (WGS) entry which is preliminary data.</text>
</comment>
<dbReference type="RefSeq" id="WP_103312142.1">
    <property type="nucleotide sequence ID" value="NZ_PPPD01000001.1"/>
</dbReference>
<feature type="domain" description="Phosphoribosyltransferase" evidence="6">
    <location>
        <begin position="9"/>
        <end position="166"/>
    </location>
</feature>
<dbReference type="Proteomes" id="UP000236379">
    <property type="component" value="Unassembled WGS sequence"/>
</dbReference>
<organism evidence="7 8">
    <name type="scientific">Deinococcus koreensis</name>
    <dbReference type="NCBI Taxonomy" id="2054903"/>
    <lineage>
        <taxon>Bacteria</taxon>
        <taxon>Thermotogati</taxon>
        <taxon>Deinococcota</taxon>
        <taxon>Deinococci</taxon>
        <taxon>Deinococcales</taxon>
        <taxon>Deinococcaceae</taxon>
        <taxon>Deinococcus</taxon>
    </lineage>
</organism>
<dbReference type="InterPro" id="IPR023050">
    <property type="entry name" value="PyrR"/>
</dbReference>
<dbReference type="HAMAP" id="MF_01219">
    <property type="entry name" value="PyrR"/>
    <property type="match status" value="1"/>
</dbReference>
<dbReference type="InterPro" id="IPR000836">
    <property type="entry name" value="PRTase_dom"/>
</dbReference>
<comment type="similarity">
    <text evidence="1 5">Belongs to the purine/pyrimidine phosphoribosyltransferase family. PyrR subfamily.</text>
</comment>
<dbReference type="EMBL" id="PPPD01000001">
    <property type="protein sequence ID" value="PNY81701.1"/>
    <property type="molecule type" value="Genomic_DNA"/>
</dbReference>
<evidence type="ECO:0000256" key="1">
    <source>
        <dbReference type="ARBA" id="ARBA00005565"/>
    </source>
</evidence>
<keyword evidence="2 5" id="KW-0805">Transcription regulation</keyword>
<gene>
    <name evidence="5" type="primary">pyrR</name>
    <name evidence="7" type="ORF">CVO96_10230</name>
</gene>
<dbReference type="NCBIfam" id="NF003545">
    <property type="entry name" value="PRK05205.1-1"/>
    <property type="match status" value="1"/>
</dbReference>
<dbReference type="Gene3D" id="3.40.50.2020">
    <property type="match status" value="1"/>
</dbReference>
<evidence type="ECO:0000313" key="7">
    <source>
        <dbReference type="EMBL" id="PNY81701.1"/>
    </source>
</evidence>
<protein>
    <recommendedName>
        <fullName evidence="5">Bifunctional protein PyrR</fullName>
    </recommendedName>
    <domain>
        <recommendedName>
            <fullName evidence="5">Pyrimidine operon regulatory protein</fullName>
        </recommendedName>
    </domain>
    <domain>
        <recommendedName>
            <fullName evidence="5">Uracil phosphoribosyltransferase</fullName>
            <shortName evidence="5">UPRTase</shortName>
            <ecNumber evidence="5">2.4.2.9</ecNumber>
        </recommendedName>
    </domain>
</protein>
<dbReference type="NCBIfam" id="NF003548">
    <property type="entry name" value="PRK05205.1-4"/>
    <property type="match status" value="1"/>
</dbReference>
<feature type="short sequence motif" description="PRPP-binding" evidence="5">
    <location>
        <begin position="99"/>
        <end position="111"/>
    </location>
</feature>
<dbReference type="InterPro" id="IPR029057">
    <property type="entry name" value="PRTase-like"/>
</dbReference>
<dbReference type="Pfam" id="PF00156">
    <property type="entry name" value="Pribosyltran"/>
    <property type="match status" value="1"/>
</dbReference>
<dbReference type="SUPFAM" id="SSF53271">
    <property type="entry name" value="PRTase-like"/>
    <property type="match status" value="1"/>
</dbReference>
<accession>A0A2K3UYU3</accession>
<dbReference type="NCBIfam" id="NF003547">
    <property type="entry name" value="PRK05205.1-3"/>
    <property type="match status" value="1"/>
</dbReference>
<evidence type="ECO:0000256" key="5">
    <source>
        <dbReference type="HAMAP-Rule" id="MF_01219"/>
    </source>
</evidence>
<keyword evidence="5 7" id="KW-0328">Glycosyltransferase</keyword>
<dbReference type="EC" id="2.4.2.9" evidence="5"/>
<keyword evidence="3 5" id="KW-0804">Transcription</keyword>
<sequence length="182" mass="20164">MAPKATILSADEIRRGLTRIAHEIVERNKGAHDLAIIGVHTRGIPIAARLAAKLSELEGVEIPTGMLDITLYRDDLSEVAHQPIIRETHVPFDIARRRVILVDDVLYTGRTVRAALDALIDLGRPLGIQLAVLIDRGHRELPIRADYVGKNLPTAKSEVVKVKLQETDGVDIVELWDLEDVK</sequence>
<evidence type="ECO:0000259" key="6">
    <source>
        <dbReference type="Pfam" id="PF00156"/>
    </source>
</evidence>
<dbReference type="InterPro" id="IPR050137">
    <property type="entry name" value="PyrR_bifunctional"/>
</dbReference>
<evidence type="ECO:0000313" key="8">
    <source>
        <dbReference type="Proteomes" id="UP000236379"/>
    </source>
</evidence>
<dbReference type="GO" id="GO:0004845">
    <property type="term" value="F:uracil phosphoribosyltransferase activity"/>
    <property type="evidence" value="ECO:0007669"/>
    <property type="project" value="UniProtKB-UniRule"/>
</dbReference>
<name>A0A2K3UYU3_9DEIO</name>
<dbReference type="FunFam" id="3.40.50.2020:FF:000020">
    <property type="entry name" value="Bifunctional protein PyrR"/>
    <property type="match status" value="1"/>
</dbReference>
<keyword evidence="5 7" id="KW-0808">Transferase</keyword>
<evidence type="ECO:0000256" key="4">
    <source>
        <dbReference type="ARBA" id="ARBA00052919"/>
    </source>
</evidence>
<dbReference type="CDD" id="cd06223">
    <property type="entry name" value="PRTases_typeI"/>
    <property type="match status" value="1"/>
</dbReference>
<dbReference type="PANTHER" id="PTHR11608">
    <property type="entry name" value="BIFUNCTIONAL PROTEIN PYRR"/>
    <property type="match status" value="1"/>
</dbReference>
<dbReference type="PANTHER" id="PTHR11608:SF0">
    <property type="entry name" value="BIFUNCTIONAL PROTEIN PYRR"/>
    <property type="match status" value="1"/>
</dbReference>
<comment type="function">
    <text evidence="5">Also displays a weak uracil phosphoribosyltransferase activity which is not physiologically significant.</text>
</comment>
<proteinExistence type="inferred from homology"/>
<dbReference type="GO" id="GO:0006355">
    <property type="term" value="P:regulation of DNA-templated transcription"/>
    <property type="evidence" value="ECO:0007669"/>
    <property type="project" value="UniProtKB-UniRule"/>
</dbReference>